<gene>
    <name evidence="2" type="ORF">Ciccas_001723</name>
</gene>
<evidence type="ECO:0000313" key="3">
    <source>
        <dbReference type="Proteomes" id="UP001626550"/>
    </source>
</evidence>
<dbReference type="EMBL" id="JBJKFK010000120">
    <property type="protein sequence ID" value="KAL3319593.1"/>
    <property type="molecule type" value="Genomic_DNA"/>
</dbReference>
<keyword evidence="3" id="KW-1185">Reference proteome</keyword>
<protein>
    <submittedName>
        <fullName evidence="2">Uncharacterized protein</fullName>
    </submittedName>
</protein>
<comment type="caution">
    <text evidence="2">The sequence shown here is derived from an EMBL/GenBank/DDBJ whole genome shotgun (WGS) entry which is preliminary data.</text>
</comment>
<sequence length="344" mass="38914">MKQAIQNDVQRMKNPSLQTSWSMEGFSNMLETSIINEERPEFIEIWSPRNDLVKKSSITSQTSSGVFSETPKESTNSASGQVTGNESPNELEQPSPHELSDNTETIGPRRTKTRTEITNKENVDTKFSRIDNLFGCLEDKIDGIKSESIVIETNIKKAEQILTELSCNIMKKPMMETSVQTESQENLTANSQKPPMMTVRHLKNSTYGQLPPAQRRCRASLYMNTSDSESSANRLQKPRRPRSVLSTCQGTTITLLDAPSSRSNYYKACSTSDYSLSKSTVMYHPEHFSVNSPEPSRSSKSDLELKQLTMKTSSFDQVKLKLKRSMNDLFNIKPSEDKHSFRKK</sequence>
<evidence type="ECO:0000256" key="1">
    <source>
        <dbReference type="SAM" id="MobiDB-lite"/>
    </source>
</evidence>
<reference evidence="2 3" key="1">
    <citation type="submission" date="2024-11" db="EMBL/GenBank/DDBJ databases">
        <title>Adaptive evolution of stress response genes in parasites aligns with host niche diversity.</title>
        <authorList>
            <person name="Hahn C."/>
            <person name="Resl P."/>
        </authorList>
    </citation>
    <scope>NUCLEOTIDE SEQUENCE [LARGE SCALE GENOMIC DNA]</scope>
    <source>
        <strain evidence="2">EGGRZ-B1_66</strain>
        <tissue evidence="2">Body</tissue>
    </source>
</reference>
<dbReference type="Proteomes" id="UP001626550">
    <property type="component" value="Unassembled WGS sequence"/>
</dbReference>
<feature type="compositionally biased region" description="Polar residues" evidence="1">
    <location>
        <begin position="59"/>
        <end position="92"/>
    </location>
</feature>
<proteinExistence type="predicted"/>
<name>A0ABD2QJ74_9PLAT</name>
<accession>A0ABD2QJ74</accession>
<dbReference type="AlphaFoldDB" id="A0ABD2QJ74"/>
<evidence type="ECO:0000313" key="2">
    <source>
        <dbReference type="EMBL" id="KAL3319593.1"/>
    </source>
</evidence>
<feature type="region of interest" description="Disordered" evidence="1">
    <location>
        <begin position="59"/>
        <end position="118"/>
    </location>
</feature>
<organism evidence="2 3">
    <name type="scientific">Cichlidogyrus casuarinus</name>
    <dbReference type="NCBI Taxonomy" id="1844966"/>
    <lineage>
        <taxon>Eukaryota</taxon>
        <taxon>Metazoa</taxon>
        <taxon>Spiralia</taxon>
        <taxon>Lophotrochozoa</taxon>
        <taxon>Platyhelminthes</taxon>
        <taxon>Monogenea</taxon>
        <taxon>Monopisthocotylea</taxon>
        <taxon>Dactylogyridea</taxon>
        <taxon>Ancyrocephalidae</taxon>
        <taxon>Cichlidogyrus</taxon>
    </lineage>
</organism>